<dbReference type="PROSITE" id="PS50330">
    <property type="entry name" value="UIM"/>
    <property type="match status" value="1"/>
</dbReference>
<feature type="compositionally biased region" description="Basic and acidic residues" evidence="7">
    <location>
        <begin position="682"/>
        <end position="696"/>
    </location>
</feature>
<dbReference type="CDD" id="cd09218">
    <property type="entry name" value="TLP-PA"/>
    <property type="match status" value="1"/>
</dbReference>
<feature type="domain" description="VWFA" evidence="10">
    <location>
        <begin position="312"/>
        <end position="472"/>
    </location>
</feature>
<organism evidence="11 12">
    <name type="scientific">Lupinus angustifolius</name>
    <name type="common">Narrow-leaved blue lupine</name>
    <dbReference type="NCBI Taxonomy" id="3871"/>
    <lineage>
        <taxon>Eukaryota</taxon>
        <taxon>Viridiplantae</taxon>
        <taxon>Streptophyta</taxon>
        <taxon>Embryophyta</taxon>
        <taxon>Tracheophyta</taxon>
        <taxon>Spermatophyta</taxon>
        <taxon>Magnoliopsida</taxon>
        <taxon>eudicotyledons</taxon>
        <taxon>Gunneridae</taxon>
        <taxon>Pentapetalae</taxon>
        <taxon>rosids</taxon>
        <taxon>fabids</taxon>
        <taxon>Fabales</taxon>
        <taxon>Fabaceae</taxon>
        <taxon>Papilionoideae</taxon>
        <taxon>50 kb inversion clade</taxon>
        <taxon>genistoids sensu lato</taxon>
        <taxon>core genistoids</taxon>
        <taxon>Genisteae</taxon>
        <taxon>Lupinus</taxon>
    </lineage>
</organism>
<feature type="region of interest" description="Disordered" evidence="7">
    <location>
        <begin position="539"/>
        <end position="581"/>
    </location>
</feature>
<proteinExistence type="inferred from homology"/>
<comment type="similarity">
    <text evidence="1">Belongs to the proteasome subunit S5A family.</text>
</comment>
<dbReference type="EMBL" id="CM007377">
    <property type="protein sequence ID" value="OIV94848.1"/>
    <property type="molecule type" value="Genomic_DNA"/>
</dbReference>
<dbReference type="SMART" id="SM00327">
    <property type="entry name" value="VWA"/>
    <property type="match status" value="1"/>
</dbReference>
<dbReference type="PANTHER" id="PTHR10223">
    <property type="entry name" value="26S PROTEASOME NON-ATPASE REGULATORY SUBUNIT 4"/>
    <property type="match status" value="1"/>
</dbReference>
<dbReference type="GO" id="GO:0043161">
    <property type="term" value="P:proteasome-mediated ubiquitin-dependent protein catabolic process"/>
    <property type="evidence" value="ECO:0007669"/>
    <property type="project" value="TreeGrafter"/>
</dbReference>
<dbReference type="PROSITE" id="PS51367">
    <property type="entry name" value="THAUMATIN_2"/>
    <property type="match status" value="1"/>
</dbReference>
<dbReference type="InterPro" id="IPR002035">
    <property type="entry name" value="VWF_A"/>
</dbReference>
<dbReference type="SUPFAM" id="SSF53300">
    <property type="entry name" value="vWA-like"/>
    <property type="match status" value="1"/>
</dbReference>
<feature type="compositionally biased region" description="Basic and acidic residues" evidence="7">
    <location>
        <begin position="539"/>
        <end position="557"/>
    </location>
</feature>
<evidence type="ECO:0000313" key="11">
    <source>
        <dbReference type="EMBL" id="OIV94848.1"/>
    </source>
</evidence>
<dbReference type="InterPro" id="IPR036465">
    <property type="entry name" value="vWFA_dom_sf"/>
</dbReference>
<feature type="region of interest" description="Disordered" evidence="7">
    <location>
        <begin position="249"/>
        <end position="270"/>
    </location>
</feature>
<feature type="chain" id="PRO_5020035460" description="26S proteasome non-ATPase regulatory subunit 4 homolog" evidence="9">
    <location>
        <begin position="33"/>
        <end position="696"/>
    </location>
</feature>
<evidence type="ECO:0000256" key="5">
    <source>
        <dbReference type="ARBA" id="ARBA00044341"/>
    </source>
</evidence>
<dbReference type="InterPro" id="IPR027040">
    <property type="entry name" value="PSMD4"/>
</dbReference>
<dbReference type="PRINTS" id="PR00347">
    <property type="entry name" value="THAUMATIN"/>
</dbReference>
<dbReference type="AlphaFoldDB" id="A0A4P1QTP3"/>
<evidence type="ECO:0000256" key="2">
    <source>
        <dbReference type="ARBA" id="ARBA00010607"/>
    </source>
</evidence>
<dbReference type="InterPro" id="IPR017949">
    <property type="entry name" value="Thaumatin_CS"/>
</dbReference>
<keyword evidence="8" id="KW-1133">Transmembrane helix</keyword>
<protein>
    <recommendedName>
        <fullName evidence="6">26S proteasome non-ATPase regulatory subunit 4 homolog</fullName>
    </recommendedName>
    <alternativeName>
        <fullName evidence="5">26S proteasome regulatory subunit RPN10</fullName>
    </alternativeName>
</protein>
<name>A0A4P1QTP3_LUPAN</name>
<dbReference type="SUPFAM" id="SSF49870">
    <property type="entry name" value="Osmotin, thaumatin-like protein"/>
    <property type="match status" value="1"/>
</dbReference>
<keyword evidence="9" id="KW-0732">Signal</keyword>
<evidence type="ECO:0000256" key="7">
    <source>
        <dbReference type="SAM" id="MobiDB-lite"/>
    </source>
</evidence>
<dbReference type="Pfam" id="PF00314">
    <property type="entry name" value="Thaumatin"/>
    <property type="match status" value="1"/>
</dbReference>
<dbReference type="InterPro" id="IPR049590">
    <property type="entry name" value="PSMD4_RAZUL-like"/>
</dbReference>
<keyword evidence="8" id="KW-0812">Transmembrane</keyword>
<dbReference type="GO" id="GO:0008540">
    <property type="term" value="C:proteasome regulatory particle, base subcomplex"/>
    <property type="evidence" value="ECO:0007669"/>
    <property type="project" value="TreeGrafter"/>
</dbReference>
<dbReference type="STRING" id="3871.A0A4P1QTP3"/>
<keyword evidence="8" id="KW-0472">Membrane</keyword>
<feature type="region of interest" description="Disordered" evidence="7">
    <location>
        <begin position="613"/>
        <end position="640"/>
    </location>
</feature>
<dbReference type="FunFam" id="1.10.287.3990:FF:000004">
    <property type="entry name" value="26S proteasome regulatory subunit N10"/>
    <property type="match status" value="1"/>
</dbReference>
<dbReference type="GO" id="GO:0005634">
    <property type="term" value="C:nucleus"/>
    <property type="evidence" value="ECO:0007669"/>
    <property type="project" value="TreeGrafter"/>
</dbReference>
<dbReference type="GO" id="GO:0031593">
    <property type="term" value="F:polyubiquitin modification-dependent protein binding"/>
    <property type="evidence" value="ECO:0007669"/>
    <property type="project" value="TreeGrafter"/>
</dbReference>
<evidence type="ECO:0000313" key="12">
    <source>
        <dbReference type="Proteomes" id="UP000188354"/>
    </source>
</evidence>
<sequence>MKQSMALFSHHTHSSPVLLGFILFIVFKGVSGATFTFMNKCDYTVWPGILGKPDLGTTGFELTEGTSRSFQAPAGWSGRFWARTNCKFDDSGRGTCATADCGSGDINCNGAGASPPATLAEFTLGAGSMDYYDVSLVDGYNLPIMVAASGGSGSCATTGCGVDLNQQCPSELRVEGGDACKSACEAFGKAEYCCNGEFSNPSTCKPSVYSQMFKSACPKSYSYAYDDATSTFTCTGADYTITFCPSSPSLKSATDSSPKGTDSASGSESQSELASTSWLADMATATGDSSRTQHSGFSKASFFVFVTFILYLLATMICIDNSEWMRNGDYSTSRFQAQADAVNLICGAKTQSNPENTVGVLTMAGKGVRVLVTPTSDLGKILACMHGIQVAQLALKHRQNKKQQQRIIVFAGGPVKHEKKMLELIGRKLKKNSVALDIINFGEEDEGKTEKLEAILASVNNNDTSHIVHVPAGPNALADVLISTPIFTGDGEGGSGFAAAAAAATAGGASGYEFGVDPNLDPELALALRVSMEEERARQEAAAKKAAEDAAKQEKGGEQQAGSQDATMTEHASAASSEAENKANNLMDDENSLLEQALAMSMDDPVISHDVKDTDMSEAASDDPELALDSTKDAASQSDMSKLLADESFVSSILASLPGVDPNDPSVKDLLASMQSQSESQQKNDDKPSSNEEEKK</sequence>
<comment type="similarity">
    <text evidence="2">Belongs to the thaumatin family.</text>
</comment>
<dbReference type="Gene3D" id="1.10.287.3990">
    <property type="match status" value="1"/>
</dbReference>
<keyword evidence="4" id="KW-0647">Proteasome</keyword>
<reference evidence="11 12" key="1">
    <citation type="journal article" date="2017" name="Plant Biotechnol. J.">
        <title>A comprehensive draft genome sequence for lupin (Lupinus angustifolius), an emerging health food: insights into plant-microbe interactions and legume evolution.</title>
        <authorList>
            <person name="Hane J.K."/>
            <person name="Ming Y."/>
            <person name="Kamphuis L.G."/>
            <person name="Nelson M.N."/>
            <person name="Garg G."/>
            <person name="Atkins C.A."/>
            <person name="Bayer P.E."/>
            <person name="Bravo A."/>
            <person name="Bringans S."/>
            <person name="Cannon S."/>
            <person name="Edwards D."/>
            <person name="Foley R."/>
            <person name="Gao L.L."/>
            <person name="Harrison M.J."/>
            <person name="Huang W."/>
            <person name="Hurgobin B."/>
            <person name="Li S."/>
            <person name="Liu C.W."/>
            <person name="McGrath A."/>
            <person name="Morahan G."/>
            <person name="Murray J."/>
            <person name="Weller J."/>
            <person name="Jian J."/>
            <person name="Singh K.B."/>
        </authorList>
    </citation>
    <scope>NUCLEOTIDE SEQUENCE [LARGE SCALE GENOMIC DNA]</scope>
    <source>
        <strain evidence="12">cv. Tanjil</strain>
        <tissue evidence="11">Whole plant</tissue>
    </source>
</reference>
<dbReference type="InterPro" id="IPR001938">
    <property type="entry name" value="Thaumatin"/>
</dbReference>
<dbReference type="FunFam" id="2.60.110.10:FF:000001">
    <property type="entry name" value="THAUMATIN-LIKE PROTEIN 1"/>
    <property type="match status" value="1"/>
</dbReference>
<dbReference type="FunFam" id="3.40.50.410:FF:000005">
    <property type="entry name" value="26S proteasome non-ATPase regulatory subunit 4"/>
    <property type="match status" value="1"/>
</dbReference>
<dbReference type="Gene3D" id="2.60.110.10">
    <property type="entry name" value="Thaumatin"/>
    <property type="match status" value="1"/>
</dbReference>
<dbReference type="InterPro" id="IPR037176">
    <property type="entry name" value="Osmotin/thaumatin-like_sf"/>
</dbReference>
<evidence type="ECO:0000256" key="9">
    <source>
        <dbReference type="SAM" id="SignalP"/>
    </source>
</evidence>
<gene>
    <name evidence="11" type="ORF">TanjilG_22045</name>
</gene>
<feature type="signal peptide" evidence="9">
    <location>
        <begin position="1"/>
        <end position="32"/>
    </location>
</feature>
<evidence type="ECO:0000256" key="3">
    <source>
        <dbReference type="ARBA" id="ARBA00022737"/>
    </source>
</evidence>
<dbReference type="SMART" id="SM00205">
    <property type="entry name" value="THN"/>
    <property type="match status" value="1"/>
</dbReference>
<evidence type="ECO:0000256" key="4">
    <source>
        <dbReference type="ARBA" id="ARBA00022942"/>
    </source>
</evidence>
<dbReference type="Pfam" id="PF13519">
    <property type="entry name" value="VWA_2"/>
    <property type="match status" value="1"/>
</dbReference>
<dbReference type="PROSITE" id="PS00316">
    <property type="entry name" value="THAUMATIN_1"/>
    <property type="match status" value="1"/>
</dbReference>
<dbReference type="Gramene" id="OIV94848">
    <property type="protein sequence ID" value="OIV94848"/>
    <property type="gene ID" value="TanjilG_22045"/>
</dbReference>
<evidence type="ECO:0000256" key="6">
    <source>
        <dbReference type="ARBA" id="ARBA00071116"/>
    </source>
</evidence>
<dbReference type="CDD" id="cd01452">
    <property type="entry name" value="VWA_26S_proteasome_subunit"/>
    <property type="match status" value="1"/>
</dbReference>
<accession>A0A4P1QTP3</accession>
<feature type="transmembrane region" description="Helical" evidence="8">
    <location>
        <begin position="300"/>
        <end position="319"/>
    </location>
</feature>
<dbReference type="PANTHER" id="PTHR10223:SF0">
    <property type="entry name" value="26S PROTEASOME NON-ATPASE REGULATORY SUBUNIT 4"/>
    <property type="match status" value="1"/>
</dbReference>
<feature type="compositionally biased region" description="Low complexity" evidence="7">
    <location>
        <begin position="570"/>
        <end position="581"/>
    </location>
</feature>
<dbReference type="Gene3D" id="3.40.50.410">
    <property type="entry name" value="von Willebrand factor, type A domain"/>
    <property type="match status" value="1"/>
</dbReference>
<feature type="region of interest" description="Disordered" evidence="7">
    <location>
        <begin position="655"/>
        <end position="696"/>
    </location>
</feature>
<evidence type="ECO:0000256" key="1">
    <source>
        <dbReference type="ARBA" id="ARBA00005574"/>
    </source>
</evidence>
<dbReference type="GO" id="GO:0005829">
    <property type="term" value="C:cytosol"/>
    <property type="evidence" value="ECO:0007669"/>
    <property type="project" value="TreeGrafter"/>
</dbReference>
<evidence type="ECO:0000256" key="8">
    <source>
        <dbReference type="SAM" id="Phobius"/>
    </source>
</evidence>
<evidence type="ECO:0000259" key="10">
    <source>
        <dbReference type="SMART" id="SM00327"/>
    </source>
</evidence>
<dbReference type="CDD" id="cd22297">
    <property type="entry name" value="PSMD4_RAZUL"/>
    <property type="match status" value="1"/>
</dbReference>
<dbReference type="InterPro" id="IPR003903">
    <property type="entry name" value="UIM_dom"/>
</dbReference>
<keyword evidence="3" id="KW-0677">Repeat</keyword>
<dbReference type="Proteomes" id="UP000188354">
    <property type="component" value="Chromosome LG17"/>
</dbReference>
<keyword evidence="12" id="KW-1185">Reference proteome</keyword>